<evidence type="ECO:0000313" key="2">
    <source>
        <dbReference type="Proteomes" id="UP001501638"/>
    </source>
</evidence>
<proteinExistence type="predicted"/>
<accession>A0ABP5WJS2</accession>
<dbReference type="EMBL" id="BAAASZ010000006">
    <property type="protein sequence ID" value="GAA2426916.1"/>
    <property type="molecule type" value="Genomic_DNA"/>
</dbReference>
<comment type="caution">
    <text evidence="1">The sequence shown here is derived from an EMBL/GenBank/DDBJ whole genome shotgun (WGS) entry which is preliminary data.</text>
</comment>
<evidence type="ECO:0000313" key="1">
    <source>
        <dbReference type="EMBL" id="GAA2426916.1"/>
    </source>
</evidence>
<organism evidence="1 2">
    <name type="scientific">Streptomyces macrosporus</name>
    <dbReference type="NCBI Taxonomy" id="44032"/>
    <lineage>
        <taxon>Bacteria</taxon>
        <taxon>Bacillati</taxon>
        <taxon>Actinomycetota</taxon>
        <taxon>Actinomycetes</taxon>
        <taxon>Kitasatosporales</taxon>
        <taxon>Streptomycetaceae</taxon>
        <taxon>Streptomyces</taxon>
    </lineage>
</organism>
<keyword evidence="2" id="KW-1185">Reference proteome</keyword>
<reference evidence="2" key="1">
    <citation type="journal article" date="2019" name="Int. J. Syst. Evol. Microbiol.">
        <title>The Global Catalogue of Microorganisms (GCM) 10K type strain sequencing project: providing services to taxonomists for standard genome sequencing and annotation.</title>
        <authorList>
            <consortium name="The Broad Institute Genomics Platform"/>
            <consortium name="The Broad Institute Genome Sequencing Center for Infectious Disease"/>
            <person name="Wu L."/>
            <person name="Ma J."/>
        </authorList>
    </citation>
    <scope>NUCLEOTIDE SEQUENCE [LARGE SCALE GENOMIC DNA]</scope>
    <source>
        <strain evidence="2">JCM 6305</strain>
    </source>
</reference>
<name>A0ABP5WJS2_9ACTN</name>
<dbReference type="Proteomes" id="UP001501638">
    <property type="component" value="Unassembled WGS sequence"/>
</dbReference>
<gene>
    <name evidence="1" type="ORF">GCM10010405_06840</name>
</gene>
<protein>
    <submittedName>
        <fullName evidence="1">Uncharacterized protein</fullName>
    </submittedName>
</protein>
<sequence length="118" mass="12916">MEQIDVHDLIRRCLARLGTLLVLPGNGRHRARPPHSVPTRAARRSLLVTALAVPVSTARRRWRSDDPADGDGSPLVRPYLIAYEQYERRRALVSALDGVDVGPSVIHGVRVGAALARA</sequence>